<name>A0AA84ZN88_9TREM</name>
<evidence type="ECO:0000313" key="9">
    <source>
        <dbReference type="WBParaSite" id="SMRG1_39520.1"/>
    </source>
</evidence>
<evidence type="ECO:0000256" key="4">
    <source>
        <dbReference type="ARBA" id="ARBA00022989"/>
    </source>
</evidence>
<dbReference type="Pfam" id="PF10277">
    <property type="entry name" value="Frag1"/>
    <property type="match status" value="2"/>
</dbReference>
<feature type="domain" description="CWH43-like N-terminal" evidence="7">
    <location>
        <begin position="297"/>
        <end position="511"/>
    </location>
</feature>
<dbReference type="PANTHER" id="PTHR21324">
    <property type="entry name" value="FASTING-INDUCIBLE INTEGRAL MEMBRANE PROTEIN TM6P1-RELATED"/>
    <property type="match status" value="1"/>
</dbReference>
<accession>A0AA84ZN88</accession>
<sequence length="526" mass="61099">MKLSLKLLFPTINNIINTCIDQVTKIFLSMALCHFAWYKLPLFAVIHALFWLPTTYLIAISNDHISPVVPYVSALGIYPPEKYMFMVLMSSYGIMATLSQWIWCWKAGVQIRKMRRSIILHFVRVVVVVFMTIAGMCIVGLSFINTKENNAEHYHLTLLNFICHVIAIPCGAVVIACISNKWILYCFGRLFVVIQMVLASASFVHFNMIGLKVLRAKDFFYIKPYESGYIEFVWSAVSECFGTSRFSKIGYEFTKKFEFKCVVGLKGKDPKYILYQEINWIVSSWKMVWFKFYPSQLPIFAVCYALFLLPILYLVAISQDHAQPFVPFLSSLGIHPPEKYLFTIIMGSYGIMTTVSQWFWSSMMRKKFKKGIHSRVCKFIALLYTISGICIVLLSIFDMKDTNQLHYRLTMVNFFCQVTAVLLGSALVFWVYRPMKWFLIARIIVILQLFLGLYFFVYFNRAALLVFDGENIYYIREHEPGYTEFNKCAISEWFCIFGLIEITLITGLELRKHEESVTKRQAGYLI</sequence>
<protein>
    <recommendedName>
        <fullName evidence="7">CWH43-like N-terminal domain-containing protein</fullName>
    </recommendedName>
</protein>
<dbReference type="GO" id="GO:0012505">
    <property type="term" value="C:endomembrane system"/>
    <property type="evidence" value="ECO:0007669"/>
    <property type="project" value="UniProtKB-SubCell"/>
</dbReference>
<feature type="transmembrane region" description="Helical" evidence="6">
    <location>
        <begin position="439"/>
        <end position="459"/>
    </location>
</feature>
<evidence type="ECO:0000256" key="3">
    <source>
        <dbReference type="ARBA" id="ARBA00022692"/>
    </source>
</evidence>
<feature type="transmembrane region" description="Helical" evidence="6">
    <location>
        <begin position="379"/>
        <end position="397"/>
    </location>
</feature>
<dbReference type="Proteomes" id="UP000050790">
    <property type="component" value="Unassembled WGS sequence"/>
</dbReference>
<dbReference type="InterPro" id="IPR050911">
    <property type="entry name" value="DRAM/TMEM150_Autophagy_Mod"/>
</dbReference>
<feature type="transmembrane region" description="Helical" evidence="6">
    <location>
        <begin position="156"/>
        <end position="178"/>
    </location>
</feature>
<organism evidence="8 9">
    <name type="scientific">Schistosoma margrebowiei</name>
    <dbReference type="NCBI Taxonomy" id="48269"/>
    <lineage>
        <taxon>Eukaryota</taxon>
        <taxon>Metazoa</taxon>
        <taxon>Spiralia</taxon>
        <taxon>Lophotrochozoa</taxon>
        <taxon>Platyhelminthes</taxon>
        <taxon>Trematoda</taxon>
        <taxon>Digenea</taxon>
        <taxon>Strigeidida</taxon>
        <taxon>Schistosomatoidea</taxon>
        <taxon>Schistosomatidae</taxon>
        <taxon>Schistosoma</taxon>
    </lineage>
</organism>
<keyword evidence="3 6" id="KW-0812">Transmembrane</keyword>
<comment type="subcellular location">
    <subcellularLocation>
        <location evidence="1">Endomembrane system</location>
        <topology evidence="1">Multi-pass membrane protein</topology>
    </subcellularLocation>
</comment>
<feature type="transmembrane region" description="Helical" evidence="6">
    <location>
        <begin position="125"/>
        <end position="144"/>
    </location>
</feature>
<evidence type="ECO:0000256" key="6">
    <source>
        <dbReference type="SAM" id="Phobius"/>
    </source>
</evidence>
<feature type="transmembrane region" description="Helical" evidence="6">
    <location>
        <begin position="190"/>
        <end position="209"/>
    </location>
</feature>
<evidence type="ECO:0000256" key="2">
    <source>
        <dbReference type="ARBA" id="ARBA00006565"/>
    </source>
</evidence>
<dbReference type="AlphaFoldDB" id="A0AA84ZN88"/>
<evidence type="ECO:0000256" key="1">
    <source>
        <dbReference type="ARBA" id="ARBA00004127"/>
    </source>
</evidence>
<proteinExistence type="inferred from homology"/>
<evidence type="ECO:0000259" key="7">
    <source>
        <dbReference type="Pfam" id="PF10277"/>
    </source>
</evidence>
<keyword evidence="5 6" id="KW-0472">Membrane</keyword>
<dbReference type="InterPro" id="IPR019402">
    <property type="entry name" value="CWH43_N"/>
</dbReference>
<feature type="transmembrane region" description="Helical" evidence="6">
    <location>
        <begin position="83"/>
        <end position="104"/>
    </location>
</feature>
<dbReference type="WBParaSite" id="SMRG1_39520.1">
    <property type="protein sequence ID" value="SMRG1_39520.1"/>
    <property type="gene ID" value="SMRG1_39520"/>
</dbReference>
<feature type="transmembrane region" description="Helical" evidence="6">
    <location>
        <begin position="40"/>
        <end position="60"/>
    </location>
</feature>
<feature type="transmembrane region" description="Helical" evidence="6">
    <location>
        <begin position="409"/>
        <end position="432"/>
    </location>
</feature>
<feature type="transmembrane region" description="Helical" evidence="6">
    <location>
        <begin position="339"/>
        <end position="359"/>
    </location>
</feature>
<reference evidence="9" key="1">
    <citation type="submission" date="2023-11" db="UniProtKB">
        <authorList>
            <consortium name="WormBaseParasite"/>
        </authorList>
    </citation>
    <scope>IDENTIFICATION</scope>
</reference>
<evidence type="ECO:0000313" key="8">
    <source>
        <dbReference type="Proteomes" id="UP000050790"/>
    </source>
</evidence>
<keyword evidence="4 6" id="KW-1133">Transmembrane helix</keyword>
<feature type="domain" description="CWH43-like N-terminal" evidence="7">
    <location>
        <begin position="37"/>
        <end position="206"/>
    </location>
</feature>
<feature type="transmembrane region" description="Helical" evidence="6">
    <location>
        <begin position="297"/>
        <end position="319"/>
    </location>
</feature>
<evidence type="ECO:0000256" key="5">
    <source>
        <dbReference type="ARBA" id="ARBA00023136"/>
    </source>
</evidence>
<comment type="similarity">
    <text evidence="2">Belongs to the DRAM/TMEM150 family.</text>
</comment>
<dbReference type="PANTHER" id="PTHR21324:SF2">
    <property type="entry name" value="EG:22E5.9 PROTEIN"/>
    <property type="match status" value="1"/>
</dbReference>